<organism evidence="1 2">
    <name type="scientific">Mycetocola reblochoni REB411</name>
    <dbReference type="NCBI Taxonomy" id="1255698"/>
    <lineage>
        <taxon>Bacteria</taxon>
        <taxon>Bacillati</taxon>
        <taxon>Actinomycetota</taxon>
        <taxon>Actinomycetes</taxon>
        <taxon>Micrococcales</taxon>
        <taxon>Microbacteriaceae</taxon>
        <taxon>Mycetocola</taxon>
    </lineage>
</organism>
<proteinExistence type="predicted"/>
<dbReference type="RefSeq" id="WP_179205345.1">
    <property type="nucleotide sequence ID" value="NZ_FUKR01000076.1"/>
</dbReference>
<sequence>MKLTVVLGPAETRTFLVEGDDLDEVRRLAEEQVPEGWRLVSLTTL</sequence>
<name>A0A1R4KCP7_9MICO</name>
<gene>
    <name evidence="1" type="ORF">FM119_13025</name>
</gene>
<reference evidence="2" key="1">
    <citation type="submission" date="2017-02" db="EMBL/GenBank/DDBJ databases">
        <authorList>
            <person name="Dridi B."/>
        </authorList>
    </citation>
    <scope>NUCLEOTIDE SEQUENCE [LARGE SCALE GENOMIC DNA]</scope>
    <source>
        <strain evidence="2">EB411</strain>
    </source>
</reference>
<protein>
    <submittedName>
        <fullName evidence="1">Uncharacterized protein</fullName>
    </submittedName>
</protein>
<evidence type="ECO:0000313" key="1">
    <source>
        <dbReference type="EMBL" id="SJN42018.1"/>
    </source>
</evidence>
<accession>A0A1R4KCP7</accession>
<dbReference type="AlphaFoldDB" id="A0A1R4KCP7"/>
<dbReference type="EMBL" id="FUKR01000076">
    <property type="protein sequence ID" value="SJN42018.1"/>
    <property type="molecule type" value="Genomic_DNA"/>
</dbReference>
<dbReference type="Proteomes" id="UP000196778">
    <property type="component" value="Unassembled WGS sequence"/>
</dbReference>
<evidence type="ECO:0000313" key="2">
    <source>
        <dbReference type="Proteomes" id="UP000196778"/>
    </source>
</evidence>
<keyword evidence="2" id="KW-1185">Reference proteome</keyword>